<proteinExistence type="predicted"/>
<protein>
    <submittedName>
        <fullName evidence="1">Uncharacterized protein</fullName>
    </submittedName>
</protein>
<organism evidence="1 2">
    <name type="scientific">Caminicella sporogenes DSM 14501</name>
    <dbReference type="NCBI Taxonomy" id="1121266"/>
    <lineage>
        <taxon>Bacteria</taxon>
        <taxon>Bacillati</taxon>
        <taxon>Bacillota</taxon>
        <taxon>Clostridia</taxon>
        <taxon>Peptostreptococcales</taxon>
        <taxon>Caminicellaceae</taxon>
        <taxon>Caminicella</taxon>
    </lineage>
</organism>
<accession>A0A1M6MGT6</accession>
<sequence>MEQEVYALKRALIEFEKNIHCSDRSRAIESVDEMIFILKRLKKNLLDSSIKEKTNFIKIDCKIINRIDFMYKPVKKKNYYEGDYLLEFSKERTNELKEAGILDIHNKFWTEHKTIKGNVFGSVPKELISKKAEKSLIRNGWIEVSVNILDIKSRNVDVKEIIEFCDLNFKHYILIKEEATSTFLILEYEI</sequence>
<dbReference type="AlphaFoldDB" id="A0A1M6MGT6"/>
<dbReference type="RefSeq" id="WP_072965847.1">
    <property type="nucleotide sequence ID" value="NZ_FRAJ01000004.1"/>
</dbReference>
<dbReference type="Proteomes" id="UP000184082">
    <property type="component" value="Unassembled WGS sequence"/>
</dbReference>
<evidence type="ECO:0000313" key="2">
    <source>
        <dbReference type="Proteomes" id="UP000184082"/>
    </source>
</evidence>
<keyword evidence="2" id="KW-1185">Reference proteome</keyword>
<evidence type="ECO:0000313" key="1">
    <source>
        <dbReference type="EMBL" id="SHJ82701.1"/>
    </source>
</evidence>
<gene>
    <name evidence="1" type="ORF">SAMN02745883_00539</name>
</gene>
<dbReference type="EMBL" id="FRAJ01000004">
    <property type="protein sequence ID" value="SHJ82701.1"/>
    <property type="molecule type" value="Genomic_DNA"/>
</dbReference>
<reference evidence="1 2" key="1">
    <citation type="submission" date="2016-11" db="EMBL/GenBank/DDBJ databases">
        <authorList>
            <person name="Jaros S."/>
            <person name="Januszkiewicz K."/>
            <person name="Wedrychowicz H."/>
        </authorList>
    </citation>
    <scope>NUCLEOTIDE SEQUENCE [LARGE SCALE GENOMIC DNA]</scope>
    <source>
        <strain evidence="1 2">DSM 14501</strain>
    </source>
</reference>
<name>A0A1M6MGT6_9FIRM</name>